<dbReference type="EMBL" id="JAEACU010000003">
    <property type="protein sequence ID" value="KAH7538085.1"/>
    <property type="molecule type" value="Genomic_DNA"/>
</dbReference>
<keyword evidence="2" id="KW-1133">Transmembrane helix</keyword>
<comment type="caution">
    <text evidence="3">The sequence shown here is derived from an EMBL/GenBank/DDBJ whole genome shotgun (WGS) entry which is preliminary data.</text>
</comment>
<accession>A0A978VRB0</accession>
<dbReference type="Proteomes" id="UP000813462">
    <property type="component" value="Unassembled WGS sequence"/>
</dbReference>
<keyword evidence="2" id="KW-0472">Membrane</keyword>
<dbReference type="InterPro" id="IPR002528">
    <property type="entry name" value="MATE_fam"/>
</dbReference>
<feature type="transmembrane region" description="Helical" evidence="2">
    <location>
        <begin position="179"/>
        <end position="206"/>
    </location>
</feature>
<feature type="transmembrane region" description="Helical" evidence="2">
    <location>
        <begin position="218"/>
        <end position="237"/>
    </location>
</feature>
<evidence type="ECO:0000313" key="4">
    <source>
        <dbReference type="Proteomes" id="UP000813462"/>
    </source>
</evidence>
<dbReference type="AlphaFoldDB" id="A0A978VRB0"/>
<dbReference type="Pfam" id="PF01554">
    <property type="entry name" value="MatE"/>
    <property type="match status" value="1"/>
</dbReference>
<evidence type="ECO:0000313" key="3">
    <source>
        <dbReference type="EMBL" id="KAH7538085.1"/>
    </source>
</evidence>
<dbReference type="GO" id="GO:0016020">
    <property type="term" value="C:membrane"/>
    <property type="evidence" value="ECO:0007669"/>
    <property type="project" value="InterPro"/>
</dbReference>
<dbReference type="GO" id="GO:0015297">
    <property type="term" value="F:antiporter activity"/>
    <property type="evidence" value="ECO:0007669"/>
    <property type="project" value="InterPro"/>
</dbReference>
<sequence>MEAPLLDTALADEDSAPFRSLGELKSIFCLETVKVRKIAGPAAITFGINGVCSVFVGHVGDPELDAVSLSLNIVGTFSFGFTFGMGSALETLCGQAYGAGQVHMLGIYMQRSWIVLLVSCFFILPIYIFAAPILKFFGQVDQIADLAGTFTLQTIPQVFSLAINFPCQKFLQAQSKVNVLAWIGFSALILHVSMLCLDINGLQIMFFLGVNVAIRTGANVVVAGVAIGAGQAMMAYINLGNDSLYKLGLLLHFWAPSWICSWSCCQFGLDGD</sequence>
<keyword evidence="2" id="KW-0812">Transmembrane</keyword>
<dbReference type="GO" id="GO:0042910">
    <property type="term" value="F:xenobiotic transmembrane transporter activity"/>
    <property type="evidence" value="ECO:0007669"/>
    <property type="project" value="InterPro"/>
</dbReference>
<reference evidence="3" key="1">
    <citation type="journal article" date="2021" name="Front. Plant Sci.">
        <title>Chromosome-Scale Genome Assembly for Chinese Sour Jujube and Insights Into Its Genome Evolution and Domestication Signature.</title>
        <authorList>
            <person name="Shen L.-Y."/>
            <person name="Luo H."/>
            <person name="Wang X.-L."/>
            <person name="Wang X.-M."/>
            <person name="Qiu X.-J."/>
            <person name="Liu H."/>
            <person name="Zhou S.-S."/>
            <person name="Jia K.-H."/>
            <person name="Nie S."/>
            <person name="Bao Y.-T."/>
            <person name="Zhang R.-G."/>
            <person name="Yun Q.-Z."/>
            <person name="Chai Y.-H."/>
            <person name="Lu J.-Y."/>
            <person name="Li Y."/>
            <person name="Zhao S.-W."/>
            <person name="Mao J.-F."/>
            <person name="Jia S.-G."/>
            <person name="Mao Y.-M."/>
        </authorList>
    </citation>
    <scope>NUCLEOTIDE SEQUENCE</scope>
    <source>
        <strain evidence="3">AT0</strain>
        <tissue evidence="3">Leaf</tissue>
    </source>
</reference>
<proteinExistence type="inferred from homology"/>
<evidence type="ECO:0000256" key="1">
    <source>
        <dbReference type="ARBA" id="ARBA00010199"/>
    </source>
</evidence>
<feature type="transmembrane region" description="Helical" evidence="2">
    <location>
        <begin position="113"/>
        <end position="134"/>
    </location>
</feature>
<organism evidence="3 4">
    <name type="scientific">Ziziphus jujuba var. spinosa</name>
    <dbReference type="NCBI Taxonomy" id="714518"/>
    <lineage>
        <taxon>Eukaryota</taxon>
        <taxon>Viridiplantae</taxon>
        <taxon>Streptophyta</taxon>
        <taxon>Embryophyta</taxon>
        <taxon>Tracheophyta</taxon>
        <taxon>Spermatophyta</taxon>
        <taxon>Magnoliopsida</taxon>
        <taxon>eudicotyledons</taxon>
        <taxon>Gunneridae</taxon>
        <taxon>Pentapetalae</taxon>
        <taxon>rosids</taxon>
        <taxon>fabids</taxon>
        <taxon>Rosales</taxon>
        <taxon>Rhamnaceae</taxon>
        <taxon>Paliureae</taxon>
        <taxon>Ziziphus</taxon>
    </lineage>
</organism>
<evidence type="ECO:0000256" key="2">
    <source>
        <dbReference type="SAM" id="Phobius"/>
    </source>
</evidence>
<name>A0A978VRB0_ZIZJJ</name>
<comment type="similarity">
    <text evidence="1">Belongs to the multi antimicrobial extrusion (MATE) (TC 2.A.66.1) family.</text>
</comment>
<protein>
    <submittedName>
        <fullName evidence="3">Uncharacterized protein</fullName>
    </submittedName>
</protein>
<dbReference type="PANTHER" id="PTHR11206">
    <property type="entry name" value="MULTIDRUG RESISTANCE PROTEIN"/>
    <property type="match status" value="1"/>
</dbReference>
<gene>
    <name evidence="3" type="ORF">FEM48_Zijuj03G0161800</name>
</gene>